<keyword evidence="3" id="KW-0833">Ubl conjugation pathway</keyword>
<comment type="caution">
    <text evidence="9">The sequence shown here is derived from an EMBL/GenBank/DDBJ whole genome shotgun (WGS) entry which is preliminary data.</text>
</comment>
<sequence length="490" mass="54630">MPGVVVRIPFPSSYRLRCDRLLSKGSILDVILTRIRWSWLIPSQGAALFNLGNTCFLNAVLQCLTHTVPLVQKIRRTDHPCSCCGDIGGFCSFCALKGHINRSLFLSGYVISPTDFAKNLSKISPQFQLGQQEDAHEFLHSLLDNLHTCCLGHCTTDQPSSLDEDSLVKHVFGGRLRSQLRCCNCGHCSDTFEPLLDLSLEIDDVDSIVDALASFTRSEKIDDPDINFTCEGCKSQVSLEKQLKLDHTPQVLTLHLKRFKNDGVFACKLRNPVEYPLELDLTPCLSCPVDEVHSKYDLYAVLLHIGSLEFGHYFCCIRSSPSTWHCINDSKANSDKISFFFLTELPWEGGIIMVFRVSETDVLAQDAYLLFYVKQQSSCWFSNLMEEIKTLMATDSSPSSVLGHAQGYDRSSLVYEDGCNSSSVTSERHEDADPCNNSSPLGPVNNDAFIREGEGRQIETPLGTFKLRNHENSCDEDLSGPSSFTSCSRS</sequence>
<dbReference type="Gene3D" id="3.90.70.10">
    <property type="entry name" value="Cysteine proteinases"/>
    <property type="match status" value="1"/>
</dbReference>
<dbReference type="InterPro" id="IPR050164">
    <property type="entry name" value="Peptidase_C19"/>
</dbReference>
<evidence type="ECO:0000256" key="4">
    <source>
        <dbReference type="ARBA" id="ARBA00022801"/>
    </source>
</evidence>
<evidence type="ECO:0000256" key="2">
    <source>
        <dbReference type="ARBA" id="ARBA00022670"/>
    </source>
</evidence>
<name>A0A4S8KDJ6_MUSBA</name>
<dbReference type="EMBL" id="PYDT01000001">
    <property type="protein sequence ID" value="THU73198.1"/>
    <property type="molecule type" value="Genomic_DNA"/>
</dbReference>
<dbReference type="InterPro" id="IPR018200">
    <property type="entry name" value="USP_CS"/>
</dbReference>
<dbReference type="GO" id="GO:0005634">
    <property type="term" value="C:nucleus"/>
    <property type="evidence" value="ECO:0007669"/>
    <property type="project" value="TreeGrafter"/>
</dbReference>
<dbReference type="PROSITE" id="PS00973">
    <property type="entry name" value="USP_2"/>
    <property type="match status" value="1"/>
</dbReference>
<dbReference type="PROSITE" id="PS50235">
    <property type="entry name" value="USP_3"/>
    <property type="match status" value="1"/>
</dbReference>
<dbReference type="Proteomes" id="UP000317650">
    <property type="component" value="Chromosome 4"/>
</dbReference>
<dbReference type="GO" id="GO:0006508">
    <property type="term" value="P:proteolysis"/>
    <property type="evidence" value="ECO:0007669"/>
    <property type="project" value="UniProtKB-KW"/>
</dbReference>
<dbReference type="Pfam" id="PF00443">
    <property type="entry name" value="UCH"/>
    <property type="match status" value="1"/>
</dbReference>
<accession>A0A4S8KDJ6</accession>
<keyword evidence="2" id="KW-0645">Protease</keyword>
<dbReference type="FunFam" id="3.90.70.10:FF:000116">
    <property type="entry name" value="Ubiquitin carboxyl-terminal hydrolase 20"/>
    <property type="match status" value="1"/>
</dbReference>
<dbReference type="GO" id="GO:0005829">
    <property type="term" value="C:cytosol"/>
    <property type="evidence" value="ECO:0007669"/>
    <property type="project" value="TreeGrafter"/>
</dbReference>
<keyword evidence="10" id="KW-1185">Reference proteome</keyword>
<evidence type="ECO:0000313" key="10">
    <source>
        <dbReference type="Proteomes" id="UP000317650"/>
    </source>
</evidence>
<dbReference type="InterPro" id="IPR038765">
    <property type="entry name" value="Papain-like_cys_pep_sf"/>
</dbReference>
<dbReference type="InterPro" id="IPR001394">
    <property type="entry name" value="Peptidase_C19_UCH"/>
</dbReference>
<evidence type="ECO:0000256" key="7">
    <source>
        <dbReference type="SAM" id="MobiDB-lite"/>
    </source>
</evidence>
<feature type="region of interest" description="Disordered" evidence="7">
    <location>
        <begin position="471"/>
        <end position="490"/>
    </location>
</feature>
<keyword evidence="4" id="KW-0378">Hydrolase</keyword>
<evidence type="ECO:0000313" key="9">
    <source>
        <dbReference type="EMBL" id="THU73198.1"/>
    </source>
</evidence>
<evidence type="ECO:0000256" key="1">
    <source>
        <dbReference type="ARBA" id="ARBA00009085"/>
    </source>
</evidence>
<evidence type="ECO:0000256" key="3">
    <source>
        <dbReference type="ARBA" id="ARBA00022786"/>
    </source>
</evidence>
<reference evidence="9 10" key="1">
    <citation type="journal article" date="2019" name="Nat. Plants">
        <title>Genome sequencing of Musa balbisiana reveals subgenome evolution and function divergence in polyploid bananas.</title>
        <authorList>
            <person name="Yao X."/>
        </authorList>
    </citation>
    <scope>NUCLEOTIDE SEQUENCE [LARGE SCALE GENOMIC DNA]</scope>
    <source>
        <strain evidence="10">cv. DH-PKW</strain>
        <tissue evidence="9">Leaves</tissue>
    </source>
</reference>
<evidence type="ECO:0000256" key="5">
    <source>
        <dbReference type="ARBA" id="ARBA00022807"/>
    </source>
</evidence>
<evidence type="ECO:0000259" key="8">
    <source>
        <dbReference type="PROSITE" id="PS50235"/>
    </source>
</evidence>
<comment type="function">
    <text evidence="6">Recognizes and hydrolyzes the peptide bond at the C-terminal Gly of ubiquitin. Involved in the processing of poly-ubiquitin precursors as well as that of ubiquitinated proteins.</text>
</comment>
<comment type="similarity">
    <text evidence="1">Belongs to the peptidase C19 family.</text>
</comment>
<proteinExistence type="inferred from homology"/>
<dbReference type="SUPFAM" id="SSF54001">
    <property type="entry name" value="Cysteine proteinases"/>
    <property type="match status" value="1"/>
</dbReference>
<organism evidence="9 10">
    <name type="scientific">Musa balbisiana</name>
    <name type="common">Banana</name>
    <dbReference type="NCBI Taxonomy" id="52838"/>
    <lineage>
        <taxon>Eukaryota</taxon>
        <taxon>Viridiplantae</taxon>
        <taxon>Streptophyta</taxon>
        <taxon>Embryophyta</taxon>
        <taxon>Tracheophyta</taxon>
        <taxon>Spermatophyta</taxon>
        <taxon>Magnoliopsida</taxon>
        <taxon>Liliopsida</taxon>
        <taxon>Zingiberales</taxon>
        <taxon>Musaceae</taxon>
        <taxon>Musa</taxon>
    </lineage>
</organism>
<gene>
    <name evidence="9" type="ORF">C4D60_Mb04t20280</name>
</gene>
<dbReference type="GO" id="GO:0004843">
    <property type="term" value="F:cysteine-type deubiquitinase activity"/>
    <property type="evidence" value="ECO:0007669"/>
    <property type="project" value="InterPro"/>
</dbReference>
<dbReference type="InterPro" id="IPR028889">
    <property type="entry name" value="USP"/>
</dbReference>
<protein>
    <recommendedName>
        <fullName evidence="8">USP domain-containing protein</fullName>
    </recommendedName>
</protein>
<dbReference type="AlphaFoldDB" id="A0A4S8KDJ6"/>
<dbReference type="STRING" id="52838.A0A4S8KDJ6"/>
<feature type="domain" description="USP" evidence="8">
    <location>
        <begin position="46"/>
        <end position="375"/>
    </location>
</feature>
<keyword evidence="5" id="KW-0788">Thiol protease</keyword>
<evidence type="ECO:0000256" key="6">
    <source>
        <dbReference type="ARBA" id="ARBA00037450"/>
    </source>
</evidence>
<dbReference type="PANTHER" id="PTHR24006:SF747">
    <property type="entry name" value="UBIQUITIN CARBOXYL-TERMINAL HYDROLASE 20"/>
    <property type="match status" value="1"/>
</dbReference>
<dbReference type="GO" id="GO:0016579">
    <property type="term" value="P:protein deubiquitination"/>
    <property type="evidence" value="ECO:0007669"/>
    <property type="project" value="InterPro"/>
</dbReference>
<dbReference type="PANTHER" id="PTHR24006">
    <property type="entry name" value="UBIQUITIN CARBOXYL-TERMINAL HYDROLASE"/>
    <property type="match status" value="1"/>
</dbReference>
<feature type="compositionally biased region" description="Polar residues" evidence="7">
    <location>
        <begin position="480"/>
        <end position="490"/>
    </location>
</feature>
<feature type="region of interest" description="Disordered" evidence="7">
    <location>
        <begin position="419"/>
        <end position="443"/>
    </location>
</feature>